<evidence type="ECO:0000256" key="1">
    <source>
        <dbReference type="SAM" id="MobiDB-lite"/>
    </source>
</evidence>
<name>A0A699ZQ77_HAELA</name>
<dbReference type="Proteomes" id="UP000485058">
    <property type="component" value="Unassembled WGS sequence"/>
</dbReference>
<proteinExistence type="predicted"/>
<gene>
    <name evidence="2" type="ORF">HaLaN_21821</name>
</gene>
<protein>
    <submittedName>
        <fullName evidence="2">Uncharacterized protein</fullName>
    </submittedName>
</protein>
<keyword evidence="3" id="KW-1185">Reference proteome</keyword>
<dbReference type="AlphaFoldDB" id="A0A699ZQ77"/>
<sequence length="395" mass="42018">AAPGTVPTPDTAKAAARSLAGGHEGVAEAASAPGPSILSFGCKAGTSFGIHGCGDCEMEEQKQVLPFPFEQKHPVGLKHGAHETQLAPLPSWIPAPFSAPPLTSSDHHHLPALVPHLPISTRRSQPWPTPCEPPACMDPGAWVTAARRSSERNSHASHDGGAHEDMFDDRGQAVLDDCGVELGTDMAGYSAAAAAAAAGAEPPFLYPASPVRPSATLQRLRSRGSQPVTFTPFSGRSLRPDRSRWEQGTTSLATSMHPSFYVPVQETSPLQCGSLEPAPSLLHPRTSSLHLQSALSSHSSDPGPFAPGAARLRAAEAQLLQAWHQADSGQLELRQHIQQQLDQVYREQRDWQQQRLRLQDRQQQLLQASPGSRAAAAKHSTGAAAVLTVHPCQAN</sequence>
<dbReference type="EMBL" id="BLLF01002442">
    <property type="protein sequence ID" value="GFH24095.1"/>
    <property type="molecule type" value="Genomic_DNA"/>
</dbReference>
<feature type="compositionally biased region" description="Polar residues" evidence="1">
    <location>
        <begin position="220"/>
        <end position="234"/>
    </location>
</feature>
<feature type="non-terminal residue" evidence="2">
    <location>
        <position position="395"/>
    </location>
</feature>
<organism evidence="2 3">
    <name type="scientific">Haematococcus lacustris</name>
    <name type="common">Green alga</name>
    <name type="synonym">Haematococcus pluvialis</name>
    <dbReference type="NCBI Taxonomy" id="44745"/>
    <lineage>
        <taxon>Eukaryota</taxon>
        <taxon>Viridiplantae</taxon>
        <taxon>Chlorophyta</taxon>
        <taxon>core chlorophytes</taxon>
        <taxon>Chlorophyceae</taxon>
        <taxon>CS clade</taxon>
        <taxon>Chlamydomonadales</taxon>
        <taxon>Haematococcaceae</taxon>
        <taxon>Haematococcus</taxon>
    </lineage>
</organism>
<comment type="caution">
    <text evidence="2">The sequence shown here is derived from an EMBL/GenBank/DDBJ whole genome shotgun (WGS) entry which is preliminary data.</text>
</comment>
<feature type="non-terminal residue" evidence="2">
    <location>
        <position position="1"/>
    </location>
</feature>
<accession>A0A699ZQ77</accession>
<evidence type="ECO:0000313" key="2">
    <source>
        <dbReference type="EMBL" id="GFH24095.1"/>
    </source>
</evidence>
<feature type="region of interest" description="Disordered" evidence="1">
    <location>
        <begin position="220"/>
        <end position="243"/>
    </location>
</feature>
<reference evidence="2 3" key="1">
    <citation type="submission" date="2020-02" db="EMBL/GenBank/DDBJ databases">
        <title>Draft genome sequence of Haematococcus lacustris strain NIES-144.</title>
        <authorList>
            <person name="Morimoto D."/>
            <person name="Nakagawa S."/>
            <person name="Yoshida T."/>
            <person name="Sawayama S."/>
        </authorList>
    </citation>
    <scope>NUCLEOTIDE SEQUENCE [LARGE SCALE GENOMIC DNA]</scope>
    <source>
        <strain evidence="2 3">NIES-144</strain>
    </source>
</reference>
<evidence type="ECO:0000313" key="3">
    <source>
        <dbReference type="Proteomes" id="UP000485058"/>
    </source>
</evidence>